<reference evidence="6 7" key="1">
    <citation type="journal article" date="2016" name="Nat. Commun.">
        <title>Thousands of microbial genomes shed light on interconnected biogeochemical processes in an aquifer system.</title>
        <authorList>
            <person name="Anantharaman K."/>
            <person name="Brown C.T."/>
            <person name="Hug L.A."/>
            <person name="Sharon I."/>
            <person name="Castelle C.J."/>
            <person name="Probst A.J."/>
            <person name="Thomas B.C."/>
            <person name="Singh A."/>
            <person name="Wilkins M.J."/>
            <person name="Karaoz U."/>
            <person name="Brodie E.L."/>
            <person name="Williams K.H."/>
            <person name="Hubbard S.S."/>
            <person name="Banfield J.F."/>
        </authorList>
    </citation>
    <scope>NUCLEOTIDE SEQUENCE [LARGE SCALE GENOMIC DNA]</scope>
</reference>
<dbReference type="AlphaFoldDB" id="A0A1G2N7L3"/>
<dbReference type="SUPFAM" id="SSF56752">
    <property type="entry name" value="D-aminoacid aminotransferase-like PLP-dependent enzymes"/>
    <property type="match status" value="1"/>
</dbReference>
<comment type="similarity">
    <text evidence="2 4">Belongs to the class-IV pyridoxal-phosphate-dependent aminotransferase family.</text>
</comment>
<dbReference type="PROSITE" id="PS00770">
    <property type="entry name" value="AA_TRANSFER_CLASS_4"/>
    <property type="match status" value="1"/>
</dbReference>
<dbReference type="Proteomes" id="UP000176221">
    <property type="component" value="Unassembled WGS sequence"/>
</dbReference>
<dbReference type="Gene3D" id="3.30.470.10">
    <property type="match status" value="1"/>
</dbReference>
<proteinExistence type="inferred from homology"/>
<dbReference type="Gene3D" id="3.20.10.10">
    <property type="entry name" value="D-amino Acid Aminotransferase, subunit A, domain 2"/>
    <property type="match status" value="1"/>
</dbReference>
<dbReference type="FunFam" id="3.20.10.10:FF:000002">
    <property type="entry name" value="D-alanine aminotransferase"/>
    <property type="match status" value="1"/>
</dbReference>
<keyword evidence="6" id="KW-0808">Transferase</keyword>
<comment type="cofactor">
    <cofactor evidence="1 5">
        <name>pyridoxal 5'-phosphate</name>
        <dbReference type="ChEBI" id="CHEBI:597326"/>
    </cofactor>
</comment>
<evidence type="ECO:0000256" key="2">
    <source>
        <dbReference type="ARBA" id="ARBA00009320"/>
    </source>
</evidence>
<dbReference type="InterPro" id="IPR018300">
    <property type="entry name" value="Aminotrans_IV_CS"/>
</dbReference>
<dbReference type="GO" id="GO:0008652">
    <property type="term" value="P:amino acid biosynthetic process"/>
    <property type="evidence" value="ECO:0007669"/>
    <property type="project" value="UniProtKB-ARBA"/>
</dbReference>
<evidence type="ECO:0000256" key="4">
    <source>
        <dbReference type="RuleBase" id="RU004106"/>
    </source>
</evidence>
<keyword evidence="6" id="KW-0032">Aminotransferase</keyword>
<sequence>MLRIYEKAFLGEKIVSLEEAKLSIASSAVLYGLSVYTVLPIVHTKDGAAAFRLADHFDRLINSSRIIGIDTFEKNWTYEKFEKVLTDVVRANSLKENVFARITVHVDELVPGTRSRELSTTLSIFLYEAKPIVPQNGVRLMTSRWQRVSDRAIPPRAKVNGAYVNSVLAKQEAIDAGFDDALFLNVVGNISELSAANIFLVKDSVLITPDTASDILEGITRRTILEIAKEEEIKIEERSVQPSELTEADEAFASGTSSFVAHIKEIDGKIIGKGVLGPVTSMLQKKYFELLKGQSVASKKYLTNL</sequence>
<dbReference type="CDD" id="cd00449">
    <property type="entry name" value="PLPDE_IV"/>
    <property type="match status" value="1"/>
</dbReference>
<dbReference type="InterPro" id="IPR043131">
    <property type="entry name" value="BCAT-like_N"/>
</dbReference>
<dbReference type="Pfam" id="PF01063">
    <property type="entry name" value="Aminotran_4"/>
    <property type="match status" value="1"/>
</dbReference>
<evidence type="ECO:0000313" key="6">
    <source>
        <dbReference type="EMBL" id="OHA32157.1"/>
    </source>
</evidence>
<evidence type="ECO:0000256" key="5">
    <source>
        <dbReference type="RuleBase" id="RU004516"/>
    </source>
</evidence>
<evidence type="ECO:0000256" key="1">
    <source>
        <dbReference type="ARBA" id="ARBA00001933"/>
    </source>
</evidence>
<evidence type="ECO:0000313" key="7">
    <source>
        <dbReference type="Proteomes" id="UP000176221"/>
    </source>
</evidence>
<keyword evidence="3 5" id="KW-0663">Pyridoxal phosphate</keyword>
<protein>
    <submittedName>
        <fullName evidence="6">Branched-chain amino acid aminotransferase</fullName>
    </submittedName>
</protein>
<dbReference type="InterPro" id="IPR050571">
    <property type="entry name" value="Class-IV_PLP-Dep_Aminotrnsfr"/>
</dbReference>
<dbReference type="PANTHER" id="PTHR42743:SF4">
    <property type="entry name" value="BRANCHED-CHAIN-AMINO-ACID AMINOTRANSFERASE-RELATED"/>
    <property type="match status" value="1"/>
</dbReference>
<dbReference type="InterPro" id="IPR036038">
    <property type="entry name" value="Aminotransferase-like"/>
</dbReference>
<evidence type="ECO:0000256" key="3">
    <source>
        <dbReference type="ARBA" id="ARBA00022898"/>
    </source>
</evidence>
<dbReference type="InterPro" id="IPR001544">
    <property type="entry name" value="Aminotrans_IV"/>
</dbReference>
<dbReference type="GO" id="GO:0008483">
    <property type="term" value="F:transaminase activity"/>
    <property type="evidence" value="ECO:0007669"/>
    <property type="project" value="UniProtKB-KW"/>
</dbReference>
<comment type="caution">
    <text evidence="6">The sequence shown here is derived from an EMBL/GenBank/DDBJ whole genome shotgun (WGS) entry which is preliminary data.</text>
</comment>
<dbReference type="PANTHER" id="PTHR42743">
    <property type="entry name" value="AMINO-ACID AMINOTRANSFERASE"/>
    <property type="match status" value="1"/>
</dbReference>
<dbReference type="EMBL" id="MHRX01000052">
    <property type="protein sequence ID" value="OHA32157.1"/>
    <property type="molecule type" value="Genomic_DNA"/>
</dbReference>
<gene>
    <name evidence="6" type="ORF">A2928_00495</name>
</gene>
<dbReference type="InterPro" id="IPR043132">
    <property type="entry name" value="BCAT-like_C"/>
</dbReference>
<organism evidence="6 7">
    <name type="scientific">Candidatus Taylorbacteria bacterium RIFCSPLOWO2_01_FULL_45_15b</name>
    <dbReference type="NCBI Taxonomy" id="1802319"/>
    <lineage>
        <taxon>Bacteria</taxon>
        <taxon>Candidatus Tayloriibacteriota</taxon>
    </lineage>
</organism>
<name>A0A1G2N7L3_9BACT</name>
<accession>A0A1G2N7L3</accession>
<dbReference type="GO" id="GO:0046394">
    <property type="term" value="P:carboxylic acid biosynthetic process"/>
    <property type="evidence" value="ECO:0007669"/>
    <property type="project" value="UniProtKB-ARBA"/>
</dbReference>
<dbReference type="STRING" id="1802319.A2928_00495"/>